<reference evidence="2 3" key="1">
    <citation type="submission" date="2020-05" db="EMBL/GenBank/DDBJ databases">
        <title>Distinct polysaccharide utilization as determinants for interspecies competition between intestinal Prevotella spp.</title>
        <authorList>
            <person name="Galvez E.J.C."/>
            <person name="Iljazovic A."/>
            <person name="Strowig T."/>
        </authorList>
    </citation>
    <scope>NUCLEOTIDE SEQUENCE [LARGE SCALE GENOMIC DNA]</scope>
    <source>
        <strain evidence="2 3">PCHR</strain>
    </source>
</reference>
<gene>
    <name evidence="2" type="ORF">HPS54_05250</name>
</gene>
<accession>A0ABX2B0W9</accession>
<name>A0ABX2B0W9_9BACT</name>
<keyword evidence="1" id="KW-0472">Membrane</keyword>
<protein>
    <recommendedName>
        <fullName evidence="4">Lipoprotein</fullName>
    </recommendedName>
</protein>
<organism evidence="2 3">
    <name type="scientific">Xylanibacter caecicola</name>
    <dbReference type="NCBI Taxonomy" id="2736294"/>
    <lineage>
        <taxon>Bacteria</taxon>
        <taxon>Pseudomonadati</taxon>
        <taxon>Bacteroidota</taxon>
        <taxon>Bacteroidia</taxon>
        <taxon>Bacteroidales</taxon>
        <taxon>Prevotellaceae</taxon>
        <taxon>Xylanibacter</taxon>
    </lineage>
</organism>
<feature type="transmembrane region" description="Helical" evidence="1">
    <location>
        <begin position="7"/>
        <end position="34"/>
    </location>
</feature>
<keyword evidence="1" id="KW-1133">Transmembrane helix</keyword>
<keyword evidence="1" id="KW-0812">Transmembrane</keyword>
<proteinExistence type="predicted"/>
<dbReference type="RefSeq" id="WP_172344418.1">
    <property type="nucleotide sequence ID" value="NZ_CASYYZ010000001.1"/>
</dbReference>
<sequence>MENKENFLAGCAGIGGCLYSLILPSLIACLVASWLCDINSGTTYSWYHGIWHGIFFIPNLIRSIFTDAIFKAELYSSAYNIFWWITVVFEVLGILIGGFSKQEV</sequence>
<dbReference type="EMBL" id="JABKKJ010000006">
    <property type="protein sequence ID" value="NPE24928.1"/>
    <property type="molecule type" value="Genomic_DNA"/>
</dbReference>
<dbReference type="Proteomes" id="UP000820977">
    <property type="component" value="Unassembled WGS sequence"/>
</dbReference>
<evidence type="ECO:0000256" key="1">
    <source>
        <dbReference type="SAM" id="Phobius"/>
    </source>
</evidence>
<feature type="transmembrane region" description="Helical" evidence="1">
    <location>
        <begin position="46"/>
        <end position="65"/>
    </location>
</feature>
<comment type="caution">
    <text evidence="2">The sequence shown here is derived from an EMBL/GenBank/DDBJ whole genome shotgun (WGS) entry which is preliminary data.</text>
</comment>
<feature type="transmembrane region" description="Helical" evidence="1">
    <location>
        <begin position="77"/>
        <end position="99"/>
    </location>
</feature>
<evidence type="ECO:0000313" key="3">
    <source>
        <dbReference type="Proteomes" id="UP000820977"/>
    </source>
</evidence>
<dbReference type="PROSITE" id="PS51257">
    <property type="entry name" value="PROKAR_LIPOPROTEIN"/>
    <property type="match status" value="1"/>
</dbReference>
<evidence type="ECO:0000313" key="2">
    <source>
        <dbReference type="EMBL" id="NPE24928.1"/>
    </source>
</evidence>
<keyword evidence="3" id="KW-1185">Reference proteome</keyword>
<evidence type="ECO:0008006" key="4">
    <source>
        <dbReference type="Google" id="ProtNLM"/>
    </source>
</evidence>